<protein>
    <submittedName>
        <fullName evidence="1">Cobalamin adenosyltransferase</fullName>
    </submittedName>
</protein>
<evidence type="ECO:0000313" key="1">
    <source>
        <dbReference type="EMBL" id="RWU25012.1"/>
    </source>
</evidence>
<accession>A0A443ZWG9</accession>
<dbReference type="SUPFAM" id="SSF143744">
    <property type="entry name" value="GlcG-like"/>
    <property type="match status" value="1"/>
</dbReference>
<reference evidence="1 2" key="1">
    <citation type="submission" date="2018-06" db="EMBL/GenBank/DDBJ databases">
        <title>Bacteria isolated from soil of Wuhan.</title>
        <authorList>
            <person name="Wei X."/>
            <person name="Chunhua H."/>
        </authorList>
    </citation>
    <scope>NUCLEOTIDE SEQUENCE [LARGE SCALE GENOMIC DNA]</scope>
    <source>
        <strain evidence="2">xwS2</strain>
    </source>
</reference>
<gene>
    <name evidence="1" type="ORF">DM813_04550</name>
</gene>
<dbReference type="PANTHER" id="PTHR34309:SF1">
    <property type="entry name" value="PROTEIN GLCG"/>
    <property type="match status" value="1"/>
</dbReference>
<dbReference type="EMBL" id="QJRG01000034">
    <property type="protein sequence ID" value="RWU25012.1"/>
    <property type="molecule type" value="Genomic_DNA"/>
</dbReference>
<dbReference type="Pfam" id="PF03928">
    <property type="entry name" value="HbpS-like"/>
    <property type="match status" value="1"/>
</dbReference>
<dbReference type="PANTHER" id="PTHR34309">
    <property type="entry name" value="SLR1406 PROTEIN"/>
    <property type="match status" value="1"/>
</dbReference>
<dbReference type="AlphaFoldDB" id="A0A443ZWG9"/>
<sequence length="158" mass="16551">MNNLRAIAPQKLFVSQAIITHSASMCLMQAAIRHAEQLGIKINVAVVDSTGTLVGFLRVPGSFSVSSEMACRKARSAAGLGFDAETAESILELENARVREAMLLHPDFTLVRGGLPVYVQGELIGAVGVSGGTEAQDDACVKAALAAVLNLQGTNENE</sequence>
<dbReference type="OrthoDB" id="9800768at2"/>
<dbReference type="Proteomes" id="UP000288983">
    <property type="component" value="Unassembled WGS sequence"/>
</dbReference>
<dbReference type="GO" id="GO:0016740">
    <property type="term" value="F:transferase activity"/>
    <property type="evidence" value="ECO:0007669"/>
    <property type="project" value="UniProtKB-KW"/>
</dbReference>
<evidence type="ECO:0000313" key="2">
    <source>
        <dbReference type="Proteomes" id="UP000288983"/>
    </source>
</evidence>
<dbReference type="InterPro" id="IPR005624">
    <property type="entry name" value="PduO/GlcC-like"/>
</dbReference>
<organism evidence="1 2">
    <name type="scientific">Pseudomonas alkylphenolica</name>
    <dbReference type="NCBI Taxonomy" id="237609"/>
    <lineage>
        <taxon>Bacteria</taxon>
        <taxon>Pseudomonadati</taxon>
        <taxon>Pseudomonadota</taxon>
        <taxon>Gammaproteobacteria</taxon>
        <taxon>Pseudomonadales</taxon>
        <taxon>Pseudomonadaceae</taxon>
        <taxon>Pseudomonas</taxon>
    </lineage>
</organism>
<comment type="caution">
    <text evidence="1">The sequence shown here is derived from an EMBL/GenBank/DDBJ whole genome shotgun (WGS) entry which is preliminary data.</text>
</comment>
<dbReference type="Gene3D" id="3.30.450.150">
    <property type="entry name" value="Haem-degrading domain"/>
    <property type="match status" value="1"/>
</dbReference>
<dbReference type="InterPro" id="IPR038084">
    <property type="entry name" value="PduO/GlcC-like_sf"/>
</dbReference>
<dbReference type="InterPro" id="IPR052517">
    <property type="entry name" value="GlcG_carb_metab_protein"/>
</dbReference>
<name>A0A443ZWG9_9PSED</name>
<proteinExistence type="predicted"/>
<keyword evidence="1" id="KW-0808">Transferase</keyword>
<dbReference type="RefSeq" id="WP_128322226.1">
    <property type="nucleotide sequence ID" value="NZ_QJRG01000034.1"/>
</dbReference>